<sequence length="296" mass="33780">MEDNKLTTRDQLKTYFETGKSPTQNQFSDLIDSLRHKEDGLTNKEIVYLANRLAAIDNGFISYANYSTEDEHFPIVISSQDEEDEVIDAGKGNNFGATRYFAGTGPYTISTKKFSADNLKGTEYYVLRYEADPAYSFNNTMARTFGNTLPPIPDGFNFGPLKGKRFYFEVNKRDYGRTINIVNTNIKFVNKTEAFIEYMVYGGGGVLWGHEYTSGDIVTDHYDIEDYLNFFYRADLRKINKTIECRIYDGDTDQLLATSYLAANQNNINIPSNGTADRARNVRIECNYQDLITEVK</sequence>
<name>A0A5B2UBB3_9FLAO</name>
<protein>
    <submittedName>
        <fullName evidence="1">Uncharacterized protein</fullName>
    </submittedName>
</protein>
<dbReference type="AlphaFoldDB" id="A0A5B2UBB3"/>
<dbReference type="RefSeq" id="WP_149832765.1">
    <property type="nucleotide sequence ID" value="NZ_VUNZ01000001.1"/>
</dbReference>
<dbReference type="OrthoDB" id="1242818at2"/>
<organism evidence="1 2">
    <name type="scientific">Chryseobacterium sediminis</name>
    <dbReference type="NCBI Taxonomy" id="1679494"/>
    <lineage>
        <taxon>Bacteria</taxon>
        <taxon>Pseudomonadati</taxon>
        <taxon>Bacteroidota</taxon>
        <taxon>Flavobacteriia</taxon>
        <taxon>Flavobacteriales</taxon>
        <taxon>Weeksellaceae</taxon>
        <taxon>Chryseobacterium group</taxon>
        <taxon>Chryseobacterium</taxon>
    </lineage>
</organism>
<dbReference type="Proteomes" id="UP000323082">
    <property type="component" value="Unassembled WGS sequence"/>
</dbReference>
<reference evidence="1 2" key="1">
    <citation type="journal article" date="2015" name="Int. J. Syst. Evol. Microbiol.">
        <title>Chryseobacterium sediminis sp. nov., isolated from a river sediment.</title>
        <authorList>
            <person name="Kampfer P."/>
            <person name="Busse H.J."/>
            <person name="McInroy J.A."/>
            <person name="Glaeser S.P."/>
        </authorList>
    </citation>
    <scope>NUCLEOTIDE SEQUENCE [LARGE SCALE GENOMIC DNA]</scope>
    <source>
        <strain evidence="1 2">IMT-174</strain>
    </source>
</reference>
<dbReference type="EMBL" id="VUNZ01000001">
    <property type="protein sequence ID" value="KAA2223859.1"/>
    <property type="molecule type" value="Genomic_DNA"/>
</dbReference>
<gene>
    <name evidence="1" type="ORF">FW780_06595</name>
</gene>
<accession>A0A5B2UBB3</accession>
<comment type="caution">
    <text evidence="1">The sequence shown here is derived from an EMBL/GenBank/DDBJ whole genome shotgun (WGS) entry which is preliminary data.</text>
</comment>
<evidence type="ECO:0000313" key="2">
    <source>
        <dbReference type="Proteomes" id="UP000323082"/>
    </source>
</evidence>
<proteinExistence type="predicted"/>
<evidence type="ECO:0000313" key="1">
    <source>
        <dbReference type="EMBL" id="KAA2223859.1"/>
    </source>
</evidence>